<reference evidence="2" key="1">
    <citation type="journal article" date="2019" name="Int. J. Syst. Evol. Microbiol.">
        <title>The Global Catalogue of Microorganisms (GCM) 10K type strain sequencing project: providing services to taxonomists for standard genome sequencing and annotation.</title>
        <authorList>
            <consortium name="The Broad Institute Genomics Platform"/>
            <consortium name="The Broad Institute Genome Sequencing Center for Infectious Disease"/>
            <person name="Wu L."/>
            <person name="Ma J."/>
        </authorList>
    </citation>
    <scope>NUCLEOTIDE SEQUENCE [LARGE SCALE GENOMIC DNA]</scope>
    <source>
        <strain evidence="2">CCUG 54950</strain>
    </source>
</reference>
<keyword evidence="2" id="KW-1185">Reference proteome</keyword>
<dbReference type="Proteomes" id="UP001597233">
    <property type="component" value="Unassembled WGS sequence"/>
</dbReference>
<evidence type="ECO:0000313" key="1">
    <source>
        <dbReference type="EMBL" id="MFD1888240.1"/>
    </source>
</evidence>
<gene>
    <name evidence="1" type="ORF">ACFSC9_22400</name>
</gene>
<comment type="caution">
    <text evidence="1">The sequence shown here is derived from an EMBL/GenBank/DDBJ whole genome shotgun (WGS) entry which is preliminary data.</text>
</comment>
<proteinExistence type="predicted"/>
<name>A0ABW4RQW9_9BACL</name>
<organism evidence="1 2">
    <name type="scientific">Paenibacillus wenxiniae</name>
    <dbReference type="NCBI Taxonomy" id="1636843"/>
    <lineage>
        <taxon>Bacteria</taxon>
        <taxon>Bacillati</taxon>
        <taxon>Bacillota</taxon>
        <taxon>Bacilli</taxon>
        <taxon>Bacillales</taxon>
        <taxon>Paenibacillaceae</taxon>
        <taxon>Paenibacillus</taxon>
    </lineage>
</organism>
<dbReference type="EMBL" id="JBHUEH010000032">
    <property type="protein sequence ID" value="MFD1888240.1"/>
    <property type="molecule type" value="Genomic_DNA"/>
</dbReference>
<evidence type="ECO:0000313" key="2">
    <source>
        <dbReference type="Proteomes" id="UP001597233"/>
    </source>
</evidence>
<protein>
    <submittedName>
        <fullName evidence="1">Uncharacterized protein</fullName>
    </submittedName>
</protein>
<dbReference type="RefSeq" id="WP_347322969.1">
    <property type="nucleotide sequence ID" value="NZ_JBCGUH010000001.1"/>
</dbReference>
<sequence length="170" mass="19840">MIDFLRSIDVKAYNQIIEIAGRPNLLFSNDGGKYHAEANYNMYTIQKLNKWIENNKLSVDELEQIFTFIEHSWSVYLSTYFKAKSFVFYVWGDYQIPALRLSVVSFYKELELPFKCALNKVNSLASVMNLYHQELQLNQCTILEADPSSLNEYEAETPYILTVYSKVILC</sequence>
<accession>A0ABW4RQW9</accession>